<comment type="function">
    <text evidence="6">RNaseP catalyzes the removal of the 5'-leader sequence from pre-tRNA to produce the mature 5'-terminus. It can also cleave other RNA substrates such as 4.5S RNA. The protein component plays an auxiliary but essential role in vivo by binding to the 5'-leader sequence and broadening the substrate specificity of the ribozyme.</text>
</comment>
<keyword evidence="1 6" id="KW-0819">tRNA processing</keyword>
<dbReference type="SUPFAM" id="SSF54211">
    <property type="entry name" value="Ribosomal protein S5 domain 2-like"/>
    <property type="match status" value="1"/>
</dbReference>
<dbReference type="InterPro" id="IPR000100">
    <property type="entry name" value="RNase_P"/>
</dbReference>
<keyword evidence="4 6" id="KW-0378">Hydrolase</keyword>
<proteinExistence type="inferred from homology"/>
<evidence type="ECO:0000256" key="7">
    <source>
        <dbReference type="NCBIfam" id="TIGR00188"/>
    </source>
</evidence>
<dbReference type="RefSeq" id="WP_021686206.1">
    <property type="nucleotide sequence ID" value="NZ_KI260554.1"/>
</dbReference>
<dbReference type="InterPro" id="IPR020568">
    <property type="entry name" value="Ribosomal_Su5_D2-typ_SF"/>
</dbReference>
<comment type="subunit">
    <text evidence="6">Consists of a catalytic RNA component (M1 or rnpB) and a protein subunit.</text>
</comment>
<comment type="catalytic activity">
    <reaction evidence="6">
        <text>Endonucleolytic cleavage of RNA, removing 5'-extranucleotides from tRNA precursor.</text>
        <dbReference type="EC" id="3.1.26.5"/>
    </reaction>
</comment>
<evidence type="ECO:0000256" key="6">
    <source>
        <dbReference type="HAMAP-Rule" id="MF_00227"/>
    </source>
</evidence>
<comment type="similarity">
    <text evidence="6">Belongs to the RnpA family.</text>
</comment>
<keyword evidence="9" id="KW-1185">Reference proteome</keyword>
<evidence type="ECO:0000256" key="1">
    <source>
        <dbReference type="ARBA" id="ARBA00022694"/>
    </source>
</evidence>
<dbReference type="PANTHER" id="PTHR33992">
    <property type="entry name" value="RIBONUCLEASE P PROTEIN COMPONENT"/>
    <property type="match status" value="1"/>
</dbReference>
<dbReference type="HAMAP" id="MF_00227">
    <property type="entry name" value="RNase_P"/>
    <property type="match status" value="1"/>
</dbReference>
<evidence type="ECO:0000256" key="2">
    <source>
        <dbReference type="ARBA" id="ARBA00022722"/>
    </source>
</evidence>
<reference evidence="8 9" key="1">
    <citation type="submission" date="2013-08" db="EMBL/GenBank/DDBJ databases">
        <authorList>
            <person name="Weinstock G."/>
            <person name="Sodergren E."/>
            <person name="Wylie T."/>
            <person name="Fulton L."/>
            <person name="Fulton R."/>
            <person name="Fronick C."/>
            <person name="O'Laughlin M."/>
            <person name="Godfrey J."/>
            <person name="Miner T."/>
            <person name="Herter B."/>
            <person name="Appelbaum E."/>
            <person name="Cordes M."/>
            <person name="Lek S."/>
            <person name="Wollam A."/>
            <person name="Pepin K.H."/>
            <person name="Palsikar V.B."/>
            <person name="Mitreva M."/>
            <person name="Wilson R.K."/>
        </authorList>
    </citation>
    <scope>NUCLEOTIDE SEQUENCE [LARGE SCALE GENOMIC DNA]</scope>
    <source>
        <strain evidence="8 9">ATCC 700332</strain>
    </source>
</reference>
<evidence type="ECO:0000256" key="3">
    <source>
        <dbReference type="ARBA" id="ARBA00022759"/>
    </source>
</evidence>
<organism evidence="8 9">
    <name type="scientific">Treponema lecithinolyticum ATCC 700332</name>
    <dbReference type="NCBI Taxonomy" id="1321815"/>
    <lineage>
        <taxon>Bacteria</taxon>
        <taxon>Pseudomonadati</taxon>
        <taxon>Spirochaetota</taxon>
        <taxon>Spirochaetia</taxon>
        <taxon>Spirochaetales</taxon>
        <taxon>Treponemataceae</taxon>
        <taxon>Treponema</taxon>
    </lineage>
</organism>
<dbReference type="PANTHER" id="PTHR33992:SF1">
    <property type="entry name" value="RIBONUCLEASE P PROTEIN COMPONENT"/>
    <property type="match status" value="1"/>
</dbReference>
<evidence type="ECO:0000313" key="9">
    <source>
        <dbReference type="Proteomes" id="UP000016649"/>
    </source>
</evidence>
<dbReference type="Gene3D" id="3.30.230.10">
    <property type="match status" value="1"/>
</dbReference>
<name>A0ABN0NW37_TRELE</name>
<protein>
    <recommendedName>
        <fullName evidence="6 7">Ribonuclease P protein component</fullName>
        <shortName evidence="6">RNase P protein</shortName>
        <shortName evidence="6">RNaseP protein</shortName>
        <ecNumber evidence="6 7">3.1.26.5</ecNumber>
    </recommendedName>
    <alternativeName>
        <fullName evidence="6">Protein C5</fullName>
    </alternativeName>
</protein>
<keyword evidence="5 6" id="KW-0694">RNA-binding</keyword>
<dbReference type="InterPro" id="IPR014721">
    <property type="entry name" value="Ribsml_uS5_D2-typ_fold_subgr"/>
</dbReference>
<evidence type="ECO:0000256" key="5">
    <source>
        <dbReference type="ARBA" id="ARBA00022884"/>
    </source>
</evidence>
<dbReference type="EC" id="3.1.26.5" evidence="6 7"/>
<evidence type="ECO:0000256" key="4">
    <source>
        <dbReference type="ARBA" id="ARBA00022801"/>
    </source>
</evidence>
<dbReference type="NCBIfam" id="TIGR00188">
    <property type="entry name" value="rnpA"/>
    <property type="match status" value="1"/>
</dbReference>
<sequence length="129" mass="14836">MKKSPIDFIEHKNSPVKTGNFTRCERIKKYADIQNLFKKGTRVGTNGAKLFFLLNGKTINRIAFALPRGYGNAVQRNRCKRFSREAYRIIKARLNGGYDMVLLVYPGKNSFTSRYTQLCDLYKKAGLFV</sequence>
<gene>
    <name evidence="6" type="primary">rnpA</name>
    <name evidence="8" type="ORF">HMPREF9193_02033</name>
</gene>
<dbReference type="EMBL" id="AWVH01000044">
    <property type="protein sequence ID" value="ERJ91580.1"/>
    <property type="molecule type" value="Genomic_DNA"/>
</dbReference>
<accession>A0ABN0NW37</accession>
<dbReference type="Pfam" id="PF00825">
    <property type="entry name" value="Ribonuclease_P"/>
    <property type="match status" value="1"/>
</dbReference>
<evidence type="ECO:0000313" key="8">
    <source>
        <dbReference type="EMBL" id="ERJ91580.1"/>
    </source>
</evidence>
<dbReference type="Proteomes" id="UP000016649">
    <property type="component" value="Unassembled WGS sequence"/>
</dbReference>
<keyword evidence="3 6" id="KW-0255">Endonuclease</keyword>
<keyword evidence="2 6" id="KW-0540">Nuclease</keyword>
<comment type="caution">
    <text evidence="8">The sequence shown here is derived from an EMBL/GenBank/DDBJ whole genome shotgun (WGS) entry which is preliminary data.</text>
</comment>